<reference evidence="2" key="1">
    <citation type="journal article" date="2021" name="bioRxiv">
        <title>Whole Genome Assembly and Annotation of Northern Wild Rice, Zizania palustris L., Supports a Whole Genome Duplication in the Zizania Genus.</title>
        <authorList>
            <person name="Haas M."/>
            <person name="Kono T."/>
            <person name="Macchietto M."/>
            <person name="Millas R."/>
            <person name="McGilp L."/>
            <person name="Shao M."/>
            <person name="Duquette J."/>
            <person name="Hirsch C.N."/>
            <person name="Kimball J."/>
        </authorList>
    </citation>
    <scope>NUCLEOTIDE SEQUENCE</scope>
    <source>
        <tissue evidence="2">Fresh leaf tissue</tissue>
    </source>
</reference>
<dbReference type="Proteomes" id="UP000729402">
    <property type="component" value="Unassembled WGS sequence"/>
</dbReference>
<gene>
    <name evidence="2" type="ORF">GUJ93_ZPchr0006g43521</name>
</gene>
<feature type="compositionally biased region" description="Pro residues" evidence="1">
    <location>
        <begin position="28"/>
        <end position="40"/>
    </location>
</feature>
<organism evidence="2 3">
    <name type="scientific">Zizania palustris</name>
    <name type="common">Northern wild rice</name>
    <dbReference type="NCBI Taxonomy" id="103762"/>
    <lineage>
        <taxon>Eukaryota</taxon>
        <taxon>Viridiplantae</taxon>
        <taxon>Streptophyta</taxon>
        <taxon>Embryophyta</taxon>
        <taxon>Tracheophyta</taxon>
        <taxon>Spermatophyta</taxon>
        <taxon>Magnoliopsida</taxon>
        <taxon>Liliopsida</taxon>
        <taxon>Poales</taxon>
        <taxon>Poaceae</taxon>
        <taxon>BOP clade</taxon>
        <taxon>Oryzoideae</taxon>
        <taxon>Oryzeae</taxon>
        <taxon>Zizaniinae</taxon>
        <taxon>Zizania</taxon>
    </lineage>
</organism>
<name>A0A8J5T0E1_ZIZPA</name>
<evidence type="ECO:0000313" key="2">
    <source>
        <dbReference type="EMBL" id="KAG8075629.1"/>
    </source>
</evidence>
<accession>A0A8J5T0E1</accession>
<sequence>MAGARGDADHRRSGASVASRRRRHTASPDPPLELMLPPPNLAPLEAPSNSSLAALVHLARHISSISMWQSSEEGLTGQRTNPNLLLLLIFLLASPHIKHSIALAPAPVVV</sequence>
<evidence type="ECO:0000256" key="1">
    <source>
        <dbReference type="SAM" id="MobiDB-lite"/>
    </source>
</evidence>
<dbReference type="AlphaFoldDB" id="A0A8J5T0E1"/>
<comment type="caution">
    <text evidence="2">The sequence shown here is derived from an EMBL/GenBank/DDBJ whole genome shotgun (WGS) entry which is preliminary data.</text>
</comment>
<evidence type="ECO:0000313" key="3">
    <source>
        <dbReference type="Proteomes" id="UP000729402"/>
    </source>
</evidence>
<dbReference type="EMBL" id="JAAALK010000283">
    <property type="protein sequence ID" value="KAG8075629.1"/>
    <property type="molecule type" value="Genomic_DNA"/>
</dbReference>
<reference evidence="2" key="2">
    <citation type="submission" date="2021-02" db="EMBL/GenBank/DDBJ databases">
        <authorList>
            <person name="Kimball J.A."/>
            <person name="Haas M.W."/>
            <person name="Macchietto M."/>
            <person name="Kono T."/>
            <person name="Duquette J."/>
            <person name="Shao M."/>
        </authorList>
    </citation>
    <scope>NUCLEOTIDE SEQUENCE</scope>
    <source>
        <tissue evidence="2">Fresh leaf tissue</tissue>
    </source>
</reference>
<keyword evidence="3" id="KW-1185">Reference proteome</keyword>
<feature type="compositionally biased region" description="Basic and acidic residues" evidence="1">
    <location>
        <begin position="1"/>
        <end position="12"/>
    </location>
</feature>
<feature type="region of interest" description="Disordered" evidence="1">
    <location>
        <begin position="1"/>
        <end position="40"/>
    </location>
</feature>
<proteinExistence type="predicted"/>
<protein>
    <submittedName>
        <fullName evidence="2">Uncharacterized protein</fullName>
    </submittedName>
</protein>